<keyword evidence="1" id="KW-1133">Transmembrane helix</keyword>
<dbReference type="EMBL" id="JAODYY010000001">
    <property type="protein sequence ID" value="MDH0123316.1"/>
    <property type="molecule type" value="Genomic_DNA"/>
</dbReference>
<comment type="caution">
    <text evidence="2">The sequence shown here is derived from an EMBL/GenBank/DDBJ whole genome shotgun (WGS) entry which is preliminary data.</text>
</comment>
<evidence type="ECO:0000256" key="1">
    <source>
        <dbReference type="SAM" id="Phobius"/>
    </source>
</evidence>
<gene>
    <name evidence="2" type="ORF">N7376_04870</name>
</gene>
<name>A0AA42GUM7_9HYPH</name>
<dbReference type="AlphaFoldDB" id="A0AA42GUM7"/>
<accession>A0AA42GUM7</accession>
<dbReference type="Proteomes" id="UP001158087">
    <property type="component" value="Unassembled WGS sequence"/>
</dbReference>
<proteinExistence type="predicted"/>
<keyword evidence="1" id="KW-0812">Transmembrane</keyword>
<evidence type="ECO:0000313" key="3">
    <source>
        <dbReference type="Proteomes" id="UP001158087"/>
    </source>
</evidence>
<sequence>MSTEKEITRRFSKKITVASLAAFFGLAGIGMLLGNPNTAAILEALGPWVLGLIITYMGIGYSDYRVAKGLPSFSDILTTLVVRRPHKRETKAED</sequence>
<keyword evidence="1" id="KW-0472">Membrane</keyword>
<evidence type="ECO:0000313" key="2">
    <source>
        <dbReference type="EMBL" id="MDH0123316.1"/>
    </source>
</evidence>
<feature type="transmembrane region" description="Helical" evidence="1">
    <location>
        <begin position="15"/>
        <end position="33"/>
    </location>
</feature>
<feature type="transmembrane region" description="Helical" evidence="1">
    <location>
        <begin position="39"/>
        <end position="59"/>
    </location>
</feature>
<organism evidence="2 3">
    <name type="scientific">Brucella intermedia GD04153</name>
    <dbReference type="NCBI Taxonomy" id="2975438"/>
    <lineage>
        <taxon>Bacteria</taxon>
        <taxon>Pseudomonadati</taxon>
        <taxon>Pseudomonadota</taxon>
        <taxon>Alphaproteobacteria</taxon>
        <taxon>Hyphomicrobiales</taxon>
        <taxon>Brucellaceae</taxon>
        <taxon>Brucella/Ochrobactrum group</taxon>
        <taxon>Brucella</taxon>
    </lineage>
</organism>
<reference evidence="2" key="1">
    <citation type="submission" date="2022-09" db="EMBL/GenBank/DDBJ databases">
        <title>Intensive care unit water sources are persistently colonized with multi-drug resistant bacteria and are the site of extensive horizontal gene transfer of antibiotic resistance genes.</title>
        <authorList>
            <person name="Diorio-Toth L."/>
        </authorList>
    </citation>
    <scope>NUCLEOTIDE SEQUENCE</scope>
    <source>
        <strain evidence="2">GD04153</strain>
    </source>
</reference>
<protein>
    <submittedName>
        <fullName evidence="2">Uncharacterized protein</fullName>
    </submittedName>
</protein>